<evidence type="ECO:0000313" key="2">
    <source>
        <dbReference type="EMBL" id="TPX57247.1"/>
    </source>
</evidence>
<dbReference type="EMBL" id="QEAQ01000055">
    <property type="protein sequence ID" value="TPX57247.1"/>
    <property type="molecule type" value="Genomic_DNA"/>
</dbReference>
<evidence type="ECO:0000313" key="3">
    <source>
        <dbReference type="Proteomes" id="UP000318582"/>
    </source>
</evidence>
<evidence type="ECO:0008006" key="4">
    <source>
        <dbReference type="Google" id="ProtNLM"/>
    </source>
</evidence>
<reference evidence="2 3" key="1">
    <citation type="journal article" date="2019" name="Sci. Rep.">
        <title>Comparative genomics of chytrid fungi reveal insights into the obligate biotrophic and pathogenic lifestyle of Synchytrium endobioticum.</title>
        <authorList>
            <person name="van de Vossenberg B.T.L.H."/>
            <person name="Warris S."/>
            <person name="Nguyen H.D.T."/>
            <person name="van Gent-Pelzer M.P.E."/>
            <person name="Joly D.L."/>
            <person name="van de Geest H.C."/>
            <person name="Bonants P.J.M."/>
            <person name="Smith D.S."/>
            <person name="Levesque C.A."/>
            <person name="van der Lee T.A.J."/>
        </authorList>
    </citation>
    <scope>NUCLEOTIDE SEQUENCE [LARGE SCALE GENOMIC DNA]</scope>
    <source>
        <strain evidence="2 3">CBS 809.83</strain>
    </source>
</reference>
<dbReference type="Proteomes" id="UP000318582">
    <property type="component" value="Unassembled WGS sequence"/>
</dbReference>
<keyword evidence="1" id="KW-0175">Coiled coil</keyword>
<protein>
    <recommendedName>
        <fullName evidence="4">Arrestin C-terminal-like domain-containing protein</fullName>
    </recommendedName>
</protein>
<name>A0A507E1K4_9FUNG</name>
<proteinExistence type="predicted"/>
<sequence length="531" mass="59158">MKEPTLELIPLDDRDSFVDGKYGLQPCSLRGILRITQPFRNPLHLVDASVSFSGTSVSTAEEVDLIDCHSSVLPDEHDCQLQPGVHNFEWVVELPLDPPLPPSRKVVSTLAYHRKLHRIKYRLLANLCWHGMVGKVRKEVVIPIEPFLVWPGESGEMATLLKPAPFRWDSITSVVQYDLSVSTTILGPGDSFDLQFRVVPRGYICENVKVKLTEFCDDVAVLPSNGSGVHNGAGRRKLLSWDWKSTSPNEMDDFFHVQQHRLTLPADPRPNPSTLLSEIHPTAAIRHQLDIAILFDDAPAIRLECPITILSVPIDQARCALEAAFEDQKPNQQKSTIRRNGKEGWAANDIGGAETSVVNSEVQAGPRTSSLAEPIPEAVRKATTIKKRDTVVPAKRVTTLNSSAPAPPLPNQDVRDALSAMQDTLIKQSQQQHEELLSKLANMEVEQKRLVRRIFQLEALVKNSSLNGSDHETENELSLRSSASTTNLQQYALNMHNQAVRIQDDNRSINGKQKGLRGMLNKSFGDIRKPR</sequence>
<accession>A0A507E1K4</accession>
<keyword evidence="3" id="KW-1185">Reference proteome</keyword>
<gene>
    <name evidence="2" type="ORF">PhCBS80983_g03965</name>
</gene>
<feature type="coiled-coil region" evidence="1">
    <location>
        <begin position="426"/>
        <end position="453"/>
    </location>
</feature>
<dbReference type="AlphaFoldDB" id="A0A507E1K4"/>
<comment type="caution">
    <text evidence="2">The sequence shown here is derived from an EMBL/GenBank/DDBJ whole genome shotgun (WGS) entry which is preliminary data.</text>
</comment>
<evidence type="ECO:0000256" key="1">
    <source>
        <dbReference type="SAM" id="Coils"/>
    </source>
</evidence>
<organism evidence="2 3">
    <name type="scientific">Powellomyces hirtus</name>
    <dbReference type="NCBI Taxonomy" id="109895"/>
    <lineage>
        <taxon>Eukaryota</taxon>
        <taxon>Fungi</taxon>
        <taxon>Fungi incertae sedis</taxon>
        <taxon>Chytridiomycota</taxon>
        <taxon>Chytridiomycota incertae sedis</taxon>
        <taxon>Chytridiomycetes</taxon>
        <taxon>Spizellomycetales</taxon>
        <taxon>Powellomycetaceae</taxon>
        <taxon>Powellomyces</taxon>
    </lineage>
</organism>